<dbReference type="EC" id="5.4.4.2" evidence="3"/>
<dbReference type="Gene3D" id="3.30.390.10">
    <property type="entry name" value="Enolase-like, N-terminal domain"/>
    <property type="match status" value="1"/>
</dbReference>
<dbReference type="Gene3D" id="3.40.50.970">
    <property type="match status" value="2"/>
</dbReference>
<dbReference type="eggNOG" id="KOG2382">
    <property type="taxonomic scope" value="Eukaryota"/>
</dbReference>
<dbReference type="Pfam" id="PF16582">
    <property type="entry name" value="TPP_enzyme_M_2"/>
    <property type="match status" value="1"/>
</dbReference>
<dbReference type="GO" id="GO:0070204">
    <property type="term" value="F:2-succinyl-5-enolpyruvyl-6-hydroxy-3-cyclohexene-1-carboxylic-acid synthase activity"/>
    <property type="evidence" value="ECO:0007669"/>
    <property type="project" value="InterPro"/>
</dbReference>
<sequence>MTTTTGLLVCRSCFAVPRSIDDGGKEKKTSSRFSRRQHLFSSSLKQRQKRANSSFVPSSFTSSSRGGFARNNAISSDNATTTSSFDDELIGGGGEDTPPQRQQQQKRLEFVRLQEVSSENTIEKAIARLRETIESECGRTSSSSAAGSSKSGMLRFRCFVPRDANALQFLSSMNKGTKTTTPNEKERDENRLERWKNTTPRFYFSPRSPPPKPVRQEKREEEEEMKRGGGGGSEEGKEVNEEFAKDTRGAMAAIGASCLWTSTIPSSNGIDDDDSLLTKRRLRAVREFLKVSKNVKAFGAGRFDPSFISHSVAAEVDSNKWECFGSRYVFIPIVDVSESISCGEVGVNISWDDNGIVNDGSCAKTLDEAVKKCLKCLESIEASLKASAKEVKTAATTTTTRTPSTNNSSKRVSPDEETWQNVVSGTIEKMNALGENEEDDIKLLLGTSFDEDAFAEAPMGSAERLRSALKNMGRRSGINADESILDVFENLVSKNRDDSEIENEENTGVTLQELPDDDSPRESDDDDDDDDDAIERTENASGKRSLRKVVLARKTTLDVSEFVSECELIESLQRRDPDAYQFILTHPSGTSFIGSSPERLFKSNITSRSVESEAVAGTRPRGSDPGEDAALAYDMLLSEKEHEEFAIVREDVRKSLAKIARDGDSGVFKELEKGILRHVSVQHLYARFRAKIDEQVDESDVISALHPTPAVCGYPRDLAMQTVRKSETFDRGLYAGPLGWIDSEGAEFCVAIRSALLSNGDNGDNKVADLFAGVGVVKAANAKSEWQELNLKTKPMEALLLQNNIRNIKALAYFPNNPNARAAYALVDELVLNGVQLFCIAPGSRSTPLALAAENHPSAKVVVCIDERSLGFYALGFGKGAGKPCAIIVSSGTAVANLLPSFVEAHESQTPAIYLTADRPQELRDTGANQTIDQIDIFQNFRRYFVDAPVPGDLQTNDEQVQTFRNIARVAYGKSTDVAHPGPVHVNLPFREPLGPRQKIENNVNNSDGASEKMSLATMESIKEEVKKVRGDTISDDSLEIQDFSVFESAANQMKESKRGVLIIGGSANPKDALMSAMAAKVLGWAVLADVTSGLRVGVNGSPTDLNVVKCYDYLLCSAEAVERFSPDCIVQLGSRIVSKRLCKFVDDAAAADNVSYIVVDPSPRNFDPSHVVSHRIQCSRDVFASAILKAELSSPSDEQKYYAKTFVACGEIVSDVLSRRILKMDEQNGITEMSVAAEICNVLPKSSALFLGNSMPIRDADALTGIKMYSQFDEDIMDESSSILGNPVVANRGASGIDGIISTAAGYACGLNRPVTLFIGDVSFQHDSNGLLFLRERPGQPPVTVVVVNNGGGGIFGFLPVSDEVERETFEKLFATPPDTSRRLLCEANRVAFAHPRSMHSFSNELATSYGEGRHRVIEVTTSRPQNLEEHRSAQRQAVLAVEHFLKVENDINNDSSIFVESVSVSTFDEPLRAKDTTKSEQKSRHGFLLEVKLGDGTVGYGECSPLPGLHDEAECALAGAQLQVFCESKLLGKNIPASVTSLRGQFAKWFAESSISENTFASLFPSVRFCIETAVLNALANATSAQNPLQSVHETSNNYVSVNCLFDPDIGKSDEENAKDLKRLFEESPYKCVKVKVGRDENVLRDATRLKAFRDILGADVEIRADANRAWSLEDAILFGKELERLRDVNLQFIEEPTKSEKYLEEFFFNTNIFYALDETVDAFIKTRNKASFSGDIASSFYKRILRNRLGCAAIVLKPSIIGGVEITKDICDIVLELTSAIPVISSAFESPVAMTMNAKIAETLGESSTGGVISHGLDTGRWFVDETLNPSKSINETSSVCIEPNSFEKEVATKWAQSHFSPSTTATAAVEVKQYNVMVEKEGVTHDISLEGYFPSDTASSSKTVLFLHGFMGDKSDWSPIAKSLATLGHRCVAIDLPGHGETKTEIINSDATSSTYSIEGISDTLRSLLEKMEIEDVTLVGYSLGARVALSLSLSSSKEWKNSISSVISLSGTCGMLGDDVSKETRCERDAALAKNLRTSPSMLSFCTTWYEQPMWKPLVSRDGMSIEEVAWKRATSVGEDRKDEIANVLEHASVGKQKHVWDELETNERNVRVTFIYGELDEKFASIAEKAVRLSGNDIDAIEIENAGHAVHLEQGCSVALELAQVLSR</sequence>
<evidence type="ECO:0000313" key="14">
    <source>
        <dbReference type="Proteomes" id="UP000198341"/>
    </source>
</evidence>
<evidence type="ECO:0000256" key="4">
    <source>
        <dbReference type="ARBA" id="ARBA00022679"/>
    </source>
</evidence>
<keyword evidence="6" id="KW-0460">Magnesium</keyword>
<dbReference type="Gene3D" id="3.60.120.10">
    <property type="entry name" value="Anthranilate synthase"/>
    <property type="match status" value="1"/>
</dbReference>
<feature type="compositionally biased region" description="Basic and acidic residues" evidence="11">
    <location>
        <begin position="214"/>
        <end position="227"/>
    </location>
</feature>
<dbReference type="PANTHER" id="PTHR42916">
    <property type="entry name" value="2-SUCCINYL-5-ENOLPYRUVYL-6-HYDROXY-3-CYCLOHEXENE-1-CARBOXYLATE SYNTHASE"/>
    <property type="match status" value="1"/>
</dbReference>
<dbReference type="NCBIfam" id="TIGR00543">
    <property type="entry name" value="isochor_syn"/>
    <property type="match status" value="1"/>
</dbReference>
<dbReference type="SMART" id="SM00922">
    <property type="entry name" value="MR_MLE"/>
    <property type="match status" value="1"/>
</dbReference>
<dbReference type="InterPro" id="IPR004433">
    <property type="entry name" value="MenaQ_synth_MenD"/>
</dbReference>
<accession>K8ELS5</accession>
<gene>
    <name evidence="13" type="ordered locus">Bathy12g00280</name>
</gene>
<dbReference type="InterPro" id="IPR029061">
    <property type="entry name" value="THDP-binding"/>
</dbReference>
<evidence type="ECO:0000256" key="6">
    <source>
        <dbReference type="ARBA" id="ARBA00022842"/>
    </source>
</evidence>
<evidence type="ECO:0000256" key="3">
    <source>
        <dbReference type="ARBA" id="ARBA00012824"/>
    </source>
</evidence>
<dbReference type="EMBL" id="FO082267">
    <property type="protein sequence ID" value="CCO18904.1"/>
    <property type="molecule type" value="Genomic_DNA"/>
</dbReference>
<dbReference type="InterPro" id="IPR015890">
    <property type="entry name" value="Chorismate_C"/>
</dbReference>
<evidence type="ECO:0000256" key="10">
    <source>
        <dbReference type="ARBA" id="ARBA00023239"/>
    </source>
</evidence>
<dbReference type="eggNOG" id="KOG1223">
    <property type="taxonomic scope" value="Eukaryota"/>
</dbReference>
<comment type="similarity">
    <text evidence="2">Belongs to the isochorismate synthase family.</text>
</comment>
<feature type="compositionally biased region" description="Low complexity" evidence="11">
    <location>
        <begin position="393"/>
        <end position="410"/>
    </location>
</feature>
<feature type="region of interest" description="Disordered" evidence="11">
    <location>
        <begin position="391"/>
        <end position="418"/>
    </location>
</feature>
<dbReference type="GO" id="GO:0008909">
    <property type="term" value="F:isochorismate synthase activity"/>
    <property type="evidence" value="ECO:0007669"/>
    <property type="project" value="UniProtKB-EC"/>
</dbReference>
<dbReference type="Pfam" id="PF02776">
    <property type="entry name" value="TPP_enzyme_N"/>
    <property type="match status" value="1"/>
</dbReference>
<dbReference type="OrthoDB" id="8119704at2759"/>
<feature type="domain" description="Mandelate racemase/muconate lactonizing enzyme C-terminal" evidence="12">
    <location>
        <begin position="1616"/>
        <end position="1716"/>
    </location>
</feature>
<keyword evidence="14" id="KW-1185">Reference proteome</keyword>
<dbReference type="InterPro" id="IPR005801">
    <property type="entry name" value="ADC_synthase"/>
</dbReference>
<dbReference type="InterPro" id="IPR029065">
    <property type="entry name" value="Enolase_C-like"/>
</dbReference>
<protein>
    <recommendedName>
        <fullName evidence="3">isochorismate synthase</fullName>
        <ecNumber evidence="3">5.4.4.2</ecNumber>
    </recommendedName>
</protein>
<dbReference type="NCBIfam" id="TIGR00173">
    <property type="entry name" value="menD"/>
    <property type="match status" value="1"/>
</dbReference>
<keyword evidence="5" id="KW-0479">Metal-binding</keyword>
<evidence type="ECO:0000256" key="1">
    <source>
        <dbReference type="ARBA" id="ARBA00000799"/>
    </source>
</evidence>
<evidence type="ECO:0000256" key="7">
    <source>
        <dbReference type="ARBA" id="ARBA00023052"/>
    </source>
</evidence>
<dbReference type="SFLD" id="SFLDF00009">
    <property type="entry name" value="o-succinylbenzoate_synthase"/>
    <property type="match status" value="1"/>
</dbReference>
<dbReference type="Gene3D" id="3.40.50.1220">
    <property type="entry name" value="TPP-binding domain"/>
    <property type="match status" value="1"/>
</dbReference>
<dbReference type="GO" id="GO:0046872">
    <property type="term" value="F:metal ion binding"/>
    <property type="evidence" value="ECO:0007669"/>
    <property type="project" value="UniProtKB-KW"/>
</dbReference>
<evidence type="ECO:0000256" key="2">
    <source>
        <dbReference type="ARBA" id="ARBA00005297"/>
    </source>
</evidence>
<dbReference type="GO" id="GO:0016829">
    <property type="term" value="F:lyase activity"/>
    <property type="evidence" value="ECO:0007669"/>
    <property type="project" value="UniProtKB-KW"/>
</dbReference>
<dbReference type="InterPro" id="IPR036849">
    <property type="entry name" value="Enolase-like_C_sf"/>
</dbReference>
<dbReference type="Gene3D" id="3.40.50.1820">
    <property type="entry name" value="alpha/beta hydrolase"/>
    <property type="match status" value="1"/>
</dbReference>
<evidence type="ECO:0000259" key="12">
    <source>
        <dbReference type="SMART" id="SM00922"/>
    </source>
</evidence>
<keyword evidence="9" id="KW-0413">Isomerase</keyword>
<dbReference type="SUPFAM" id="SSF54826">
    <property type="entry name" value="Enolase N-terminal domain-like"/>
    <property type="match status" value="1"/>
</dbReference>
<evidence type="ECO:0000256" key="5">
    <source>
        <dbReference type="ARBA" id="ARBA00022723"/>
    </source>
</evidence>
<comment type="catalytic activity">
    <reaction evidence="1">
        <text>chorismate = isochorismate</text>
        <dbReference type="Rhea" id="RHEA:18985"/>
        <dbReference type="ChEBI" id="CHEBI:29748"/>
        <dbReference type="ChEBI" id="CHEBI:29780"/>
        <dbReference type="EC" id="5.4.4.2"/>
    </reaction>
</comment>
<feature type="compositionally biased region" description="Polar residues" evidence="11">
    <location>
        <begin position="72"/>
        <end position="84"/>
    </location>
</feature>
<dbReference type="SFLD" id="SFLDS00001">
    <property type="entry name" value="Enolase"/>
    <property type="match status" value="1"/>
</dbReference>
<dbReference type="SFLD" id="SFLDG00180">
    <property type="entry name" value="muconate_cycloisomerase"/>
    <property type="match status" value="1"/>
</dbReference>
<dbReference type="InterPro" id="IPR029035">
    <property type="entry name" value="DHS-like_NAD/FAD-binding_dom"/>
</dbReference>
<dbReference type="CDD" id="cd07037">
    <property type="entry name" value="TPP_PYR_MenD"/>
    <property type="match status" value="1"/>
</dbReference>
<keyword evidence="4" id="KW-0808">Transferase</keyword>
<dbReference type="InterPro" id="IPR004561">
    <property type="entry name" value="IsoChor_synthase"/>
</dbReference>
<dbReference type="Pfam" id="PF13378">
    <property type="entry name" value="MR_MLE_C"/>
    <property type="match status" value="1"/>
</dbReference>
<dbReference type="GO" id="GO:0009234">
    <property type="term" value="P:menaquinone biosynthetic process"/>
    <property type="evidence" value="ECO:0007669"/>
    <property type="project" value="InterPro"/>
</dbReference>
<evidence type="ECO:0000256" key="9">
    <source>
        <dbReference type="ARBA" id="ARBA00023235"/>
    </source>
</evidence>
<dbReference type="SUPFAM" id="SSF53474">
    <property type="entry name" value="alpha/beta-Hydrolases"/>
    <property type="match status" value="1"/>
</dbReference>
<keyword evidence="7" id="KW-0786">Thiamine pyrophosphate</keyword>
<dbReference type="HAMAP" id="MF_01659">
    <property type="entry name" value="MenD"/>
    <property type="match status" value="1"/>
</dbReference>
<feature type="compositionally biased region" description="Basic and acidic residues" evidence="11">
    <location>
        <begin position="183"/>
        <end position="196"/>
    </location>
</feature>
<dbReference type="SUPFAM" id="SSF52467">
    <property type="entry name" value="DHS-like NAD/FAD-binding domain"/>
    <property type="match status" value="1"/>
</dbReference>
<dbReference type="InterPro" id="IPR032264">
    <property type="entry name" value="MenD_middle"/>
</dbReference>
<keyword evidence="10" id="KW-0456">Lyase</keyword>
<feature type="region of interest" description="Disordered" evidence="11">
    <location>
        <begin position="21"/>
        <end position="105"/>
    </location>
</feature>
<evidence type="ECO:0000256" key="11">
    <source>
        <dbReference type="SAM" id="MobiDB-lite"/>
    </source>
</evidence>
<dbReference type="InterPro" id="IPR013342">
    <property type="entry name" value="Mandelate_racemase_C"/>
</dbReference>
<dbReference type="STRING" id="41875.K8ELS5"/>
<dbReference type="PANTHER" id="PTHR42916:SF1">
    <property type="entry name" value="PROTEIN PHYLLO, CHLOROPLASTIC"/>
    <property type="match status" value="1"/>
</dbReference>
<feature type="region of interest" description="Disordered" evidence="11">
    <location>
        <begin position="496"/>
        <end position="540"/>
    </location>
</feature>
<proteinExistence type="inferred from homology"/>
<dbReference type="SUPFAM" id="SSF56322">
    <property type="entry name" value="ADC synthase"/>
    <property type="match status" value="1"/>
</dbReference>
<reference evidence="13 14" key="1">
    <citation type="submission" date="2011-10" db="EMBL/GenBank/DDBJ databases">
        <authorList>
            <person name="Genoscope - CEA"/>
        </authorList>
    </citation>
    <scope>NUCLEOTIDE SEQUENCE [LARGE SCALE GENOMIC DNA]</scope>
    <source>
        <strain evidence="13 14">RCC 1105</strain>
    </source>
</reference>
<dbReference type="InterPro" id="IPR029058">
    <property type="entry name" value="AB_hydrolase_fold"/>
</dbReference>
<keyword evidence="8" id="KW-0464">Manganese</keyword>
<evidence type="ECO:0000313" key="13">
    <source>
        <dbReference type="EMBL" id="CCO18904.1"/>
    </source>
</evidence>
<dbReference type="RefSeq" id="XP_007509789.1">
    <property type="nucleotide sequence ID" value="XM_007509727.1"/>
</dbReference>
<dbReference type="Pfam" id="PF00561">
    <property type="entry name" value="Abhydrolase_1"/>
    <property type="match status" value="1"/>
</dbReference>
<dbReference type="Pfam" id="PF00425">
    <property type="entry name" value="Chorismate_bind"/>
    <property type="match status" value="1"/>
</dbReference>
<feature type="compositionally biased region" description="Low complexity" evidence="11">
    <location>
        <begin position="53"/>
        <end position="64"/>
    </location>
</feature>
<dbReference type="Gene3D" id="3.20.20.120">
    <property type="entry name" value="Enolase-like C-terminal domain"/>
    <property type="match status" value="1"/>
</dbReference>
<name>K8ELS5_9CHLO</name>
<organism evidence="13 14">
    <name type="scientific">Bathycoccus prasinos</name>
    <dbReference type="NCBI Taxonomy" id="41875"/>
    <lineage>
        <taxon>Eukaryota</taxon>
        <taxon>Viridiplantae</taxon>
        <taxon>Chlorophyta</taxon>
        <taxon>Mamiellophyceae</taxon>
        <taxon>Mamiellales</taxon>
        <taxon>Bathycoccaceae</taxon>
        <taxon>Bathycoccus</taxon>
    </lineage>
</organism>
<dbReference type="InterPro" id="IPR000073">
    <property type="entry name" value="AB_hydrolase_1"/>
</dbReference>
<dbReference type="SUPFAM" id="SSF52518">
    <property type="entry name" value="Thiamin diphosphate-binding fold (THDP-binding)"/>
    <property type="match status" value="2"/>
</dbReference>
<dbReference type="GeneID" id="19012337"/>
<feature type="region of interest" description="Disordered" evidence="11">
    <location>
        <begin position="174"/>
        <end position="240"/>
    </location>
</feature>
<dbReference type="InterPro" id="IPR012001">
    <property type="entry name" value="Thiamin_PyroP_enz_TPP-bd_dom"/>
</dbReference>
<feature type="region of interest" description="Disordered" evidence="11">
    <location>
        <begin position="991"/>
        <end position="1010"/>
    </location>
</feature>
<feature type="compositionally biased region" description="Acidic residues" evidence="11">
    <location>
        <begin position="514"/>
        <end position="533"/>
    </location>
</feature>
<dbReference type="SUPFAM" id="SSF51604">
    <property type="entry name" value="Enolase C-terminal domain-like"/>
    <property type="match status" value="1"/>
</dbReference>
<dbReference type="KEGG" id="bpg:Bathy12g00280"/>
<dbReference type="GO" id="GO:0030976">
    <property type="term" value="F:thiamine pyrophosphate binding"/>
    <property type="evidence" value="ECO:0007669"/>
    <property type="project" value="InterPro"/>
</dbReference>
<evidence type="ECO:0000256" key="8">
    <source>
        <dbReference type="ARBA" id="ARBA00023211"/>
    </source>
</evidence>
<dbReference type="Proteomes" id="UP000198341">
    <property type="component" value="Chromosome 12"/>
</dbReference>
<dbReference type="InterPro" id="IPR029017">
    <property type="entry name" value="Enolase-like_N"/>
</dbReference>